<dbReference type="EMBL" id="KT454971">
    <property type="protein sequence ID" value="ALI59166.1"/>
    <property type="molecule type" value="Genomic_DNA"/>
</dbReference>
<dbReference type="Proteomes" id="UP000644192">
    <property type="component" value="Unassembled WGS sequence"/>
</dbReference>
<dbReference type="PANTHER" id="PTHR35399:SF2">
    <property type="entry name" value="DUF839 DOMAIN-CONTAINING PROTEIN"/>
    <property type="match status" value="1"/>
</dbReference>
<dbReference type="PROSITE" id="PS51318">
    <property type="entry name" value="TAT"/>
    <property type="match status" value="1"/>
</dbReference>
<evidence type="ECO:0000313" key="5">
    <source>
        <dbReference type="Proteomes" id="UP000045039"/>
    </source>
</evidence>
<dbReference type="Pfam" id="PF05787">
    <property type="entry name" value="PhoX"/>
    <property type="match status" value="1"/>
</dbReference>
<organism evidence="3 7">
    <name type="scientific">Pseudomonas aeruginosa</name>
    <dbReference type="NCBI Taxonomy" id="287"/>
    <lineage>
        <taxon>Bacteria</taxon>
        <taxon>Pseudomonadati</taxon>
        <taxon>Pseudomonadota</taxon>
        <taxon>Gammaproteobacteria</taxon>
        <taxon>Pseudomonadales</taxon>
        <taxon>Pseudomonadaceae</taxon>
        <taxon>Pseudomonas</taxon>
    </lineage>
</organism>
<dbReference type="EMBL" id="NSNE01000001">
    <property type="protein sequence ID" value="RPM22972.1"/>
    <property type="molecule type" value="Genomic_DNA"/>
</dbReference>
<evidence type="ECO:0000313" key="3">
    <source>
        <dbReference type="EMBL" id="MZZ12909.1"/>
    </source>
</evidence>
<dbReference type="Proteomes" id="UP000284767">
    <property type="component" value="Unassembled WGS sequence"/>
</dbReference>
<reference evidence="2" key="2">
    <citation type="submission" date="2015-06" db="EMBL/GenBank/DDBJ databases">
        <authorList>
            <person name="Radhakrishnan R."/>
            <person name="Underwood A."/>
            <person name="Al-Shahib A."/>
        </authorList>
    </citation>
    <scope>NUCLEOTIDE SEQUENCE</scope>
    <source>
        <strain evidence="2">P19_London_7_VIM_2_05_10</strain>
    </source>
</reference>
<dbReference type="PANTHER" id="PTHR35399">
    <property type="entry name" value="SLR8030 PROTEIN"/>
    <property type="match status" value="1"/>
</dbReference>
<evidence type="ECO:0000313" key="4">
    <source>
        <dbReference type="EMBL" id="RPM22972.1"/>
    </source>
</evidence>
<reference evidence="5" key="1">
    <citation type="submission" date="2015-06" db="EMBL/GenBank/DDBJ databases">
        <authorList>
            <person name="Radhakrishnan Rajesh"/>
            <person name="Underwood Anthony"/>
            <person name="Al-Shahib Ali"/>
        </authorList>
    </citation>
    <scope>NUCLEOTIDE SEQUENCE [LARGE SCALE GENOMIC DNA]</scope>
    <source>
        <strain evidence="5">P19_London_7_VIM_2_05_10</strain>
    </source>
</reference>
<gene>
    <name evidence="1" type="ORF">CCBH4851_00465</name>
    <name evidence="3" type="ORF">GUL26_11690</name>
    <name evidence="4" type="ORF">IPC1295_00245</name>
    <name evidence="2" type="ORF">PAERUG_P19_London_7_VIM_2_05_10_06283</name>
</gene>
<sequence>MSLEKKDAILFGDGDELPSNHSNNPHMNDLIAGLGRRQVLAGGAALGALAFLGVALPASAAPAEAQVPAAEGLRGLPFKRRNRLPFEAIASGRADTIRVPAGYKATPFIPWGTPISGSYPGFLDDASNSAQDQAEQIGMHHDGMHFFPIDAQFGFGGGHISNHGLLVLNHEYIDAPLLHTNGPTVVDGKRTVADEVRKEINAHGVSVVEIRRNVRGEWNVVPSQRNRRITAATPMRIAGPARGHELLRTRHSPDGTRTRGTHNNCSNGFTPWGTYLTCEENWVGYFSTQDSELPRELTRYGIRNTSRFGWETLAGDEFERFDATRKGKQAQDDYRNEPNNFGWIVEIDPFDPQSVPVKRTALGRFAHEGLVFAPVKPGRQVVCYSGDDSQNEYIYKYVSRDKFRPGRSNARLLDEGTLYVARFNADGSGQWLPLDIADGNFRAACRKAGVSFADQGEVLINTRLAADVLGATKMDRPEWGAVNPDNGDVYFTLTNNTSRTVADAANPRVKNAYGHIIRWRERSRDYAGQRFTWDLFMLAGPGEDSRGPDGKPLNQDNILASPDGLWFDPEGRLWIQTDMSGSQLSSGPFGNNQMLVADPRTGELKRFLTGPLGCEVTGIAATPDFRTLFINIQHPGEGSTADNLLSTWPDGPGRRPRSATVVITREDGRRLL</sequence>
<dbReference type="EMBL" id="WXZT01000006">
    <property type="protein sequence ID" value="MZZ12909.1"/>
    <property type="molecule type" value="Genomic_DNA"/>
</dbReference>
<dbReference type="PATRIC" id="fig|287.1481.peg.4526"/>
<proteinExistence type="predicted"/>
<reference evidence="3" key="6">
    <citation type="submission" date="2020-01" db="EMBL/GenBank/DDBJ databases">
        <title>Bacteria Cultured from War Wounds Associated with the Conflict in Eastern Ukraine.</title>
        <authorList>
            <person name="Snesrud E."/>
            <person name="Galac M.R."/>
            <person name="Mc Gann P."/>
            <person name="Valentine K."/>
            <person name="Viacheslav K."/>
        </authorList>
    </citation>
    <scope>NUCLEOTIDE SEQUENCE</scope>
    <source>
        <strain evidence="3">VNMU148</strain>
    </source>
</reference>
<accession>A0A0C6EXQ2</accession>
<reference evidence="4 6" key="4">
    <citation type="submission" date="2017-08" db="EMBL/GenBank/DDBJ databases">
        <authorList>
            <person name="Feschi L."/>
            <person name="Jeukens J."/>
            <person name="Emond-Rheault J.-G."/>
            <person name="Kukavica-Ibrulj I."/>
            <person name="Boyle B."/>
            <person name="Levesque R.C."/>
        </authorList>
    </citation>
    <scope>NUCLEOTIDE SEQUENCE [LARGE SCALE GENOMIC DNA]</scope>
    <source>
        <strain evidence="4 6">PA-W36</strain>
    </source>
</reference>
<evidence type="ECO:0000313" key="7">
    <source>
        <dbReference type="Proteomes" id="UP000644192"/>
    </source>
</evidence>
<accession>A0A1S1CA78</accession>
<reference evidence="4 6" key="5">
    <citation type="submission" date="2019-01" db="EMBL/GenBank/DDBJ databases">
        <title>The Pseudomonas aeruginosa pan-genome provides new insights on its population structure, horizontal gene transfer and pathogenicity.</title>
        <authorList>
            <person name="Freschi L."/>
            <person name="Vincent A.T."/>
            <person name="Jeukens J."/>
            <person name="Emond-Rheault J.-G."/>
            <person name="Kukavica-Ibrulj I."/>
            <person name="Dupont M.-J."/>
            <person name="Charette S.J."/>
            <person name="Boyle B."/>
            <person name="Levesque R.C."/>
        </authorList>
    </citation>
    <scope>NUCLEOTIDE SEQUENCE [LARGE SCALE GENOMIC DNA]</scope>
    <source>
        <strain evidence="4 6">PA-W36</strain>
    </source>
</reference>
<dbReference type="Proteomes" id="UP000045039">
    <property type="component" value="Unassembled WGS sequence"/>
</dbReference>
<evidence type="ECO:0000313" key="1">
    <source>
        <dbReference type="EMBL" id="ALI59166.1"/>
    </source>
</evidence>
<dbReference type="InterPro" id="IPR008557">
    <property type="entry name" value="PhoX"/>
</dbReference>
<name>A0A0C6EXQ2_PSEAI</name>
<evidence type="ECO:0000313" key="2">
    <source>
        <dbReference type="EMBL" id="CRP99076.1"/>
    </source>
</evidence>
<dbReference type="InterPro" id="IPR006311">
    <property type="entry name" value="TAT_signal"/>
</dbReference>
<dbReference type="EMBL" id="CVVU01000260">
    <property type="protein sequence ID" value="CRP99076.1"/>
    <property type="molecule type" value="Genomic_DNA"/>
</dbReference>
<reference evidence="1" key="3">
    <citation type="submission" date="2015-08" db="EMBL/GenBank/DDBJ databases">
        <title>Pseudomonas aeruginosa strain CCBH4851 chromosome region.</title>
        <authorList>
            <person name="Silveira M.C."/>
            <person name="Carvalho-Assef A.P.D."/>
            <person name="Albano R.M."/>
        </authorList>
    </citation>
    <scope>NUCLEOTIDE SEQUENCE</scope>
    <source>
        <strain evidence="1">CCBH4851</strain>
    </source>
</reference>
<evidence type="ECO:0000313" key="6">
    <source>
        <dbReference type="Proteomes" id="UP000284767"/>
    </source>
</evidence>
<protein>
    <submittedName>
        <fullName evidence="3">DUF839 domain-containing protein</fullName>
    </submittedName>
</protein>
<dbReference type="AlphaFoldDB" id="A0A0C6EXQ2"/>
<dbReference type="SUPFAM" id="SSF63829">
    <property type="entry name" value="Calcium-dependent phosphotriesterase"/>
    <property type="match status" value="1"/>
</dbReference>
<dbReference type="RefSeq" id="WP_003097668.1">
    <property type="nucleotide sequence ID" value="NZ_AP014651.1"/>
</dbReference>